<name>A0A420JCU5_9PEZI</name>
<dbReference type="EMBL" id="MCBS01000747">
    <property type="protein sequence ID" value="RKF96057.1"/>
    <property type="molecule type" value="Genomic_DNA"/>
</dbReference>
<sequence>MWLTSSDCTGTIRRWLTGKSVLHRSVLQILSMPVIQYLHKFLATFMTTRLR</sequence>
<dbReference type="Proteomes" id="UP000285326">
    <property type="component" value="Unassembled WGS sequence"/>
</dbReference>
<evidence type="ECO:0000313" key="1">
    <source>
        <dbReference type="EMBL" id="RKF96057.1"/>
    </source>
</evidence>
<comment type="caution">
    <text evidence="1">The sequence shown here is derived from an EMBL/GenBank/DDBJ whole genome shotgun (WGS) entry which is preliminary data.</text>
</comment>
<accession>A0A420JCU5</accession>
<protein>
    <submittedName>
        <fullName evidence="1">Uncharacterized protein</fullName>
    </submittedName>
</protein>
<organism evidence="1 2">
    <name type="scientific">Golovinomyces cichoracearum</name>
    <dbReference type="NCBI Taxonomy" id="62708"/>
    <lineage>
        <taxon>Eukaryota</taxon>
        <taxon>Fungi</taxon>
        <taxon>Dikarya</taxon>
        <taxon>Ascomycota</taxon>
        <taxon>Pezizomycotina</taxon>
        <taxon>Leotiomycetes</taxon>
        <taxon>Erysiphales</taxon>
        <taxon>Erysiphaceae</taxon>
        <taxon>Golovinomyces</taxon>
    </lineage>
</organism>
<evidence type="ECO:0000313" key="2">
    <source>
        <dbReference type="Proteomes" id="UP000285326"/>
    </source>
</evidence>
<proteinExistence type="predicted"/>
<dbReference type="AlphaFoldDB" id="A0A420JCU5"/>
<reference evidence="1 2" key="1">
    <citation type="journal article" date="2018" name="BMC Genomics">
        <title>Comparative genome analyses reveal sequence features reflecting distinct modes of host-adaptation between dicot and monocot powdery mildew.</title>
        <authorList>
            <person name="Wu Y."/>
            <person name="Ma X."/>
            <person name="Pan Z."/>
            <person name="Kale S.D."/>
            <person name="Song Y."/>
            <person name="King H."/>
            <person name="Zhang Q."/>
            <person name="Presley C."/>
            <person name="Deng X."/>
            <person name="Wei C.I."/>
            <person name="Xiao S."/>
        </authorList>
    </citation>
    <scope>NUCLEOTIDE SEQUENCE [LARGE SCALE GENOMIC DNA]</scope>
    <source>
        <strain evidence="1">UMSG1</strain>
    </source>
</reference>
<gene>
    <name evidence="1" type="ORF">GcM1_007002</name>
</gene>